<dbReference type="Pfam" id="PF00012">
    <property type="entry name" value="HSP70"/>
    <property type="match status" value="1"/>
</dbReference>
<comment type="caution">
    <text evidence="4">The sequence shown here is derived from an EMBL/GenBank/DDBJ whole genome shotgun (WGS) entry which is preliminary data.</text>
</comment>
<dbReference type="Gene3D" id="3.30.420.40">
    <property type="match status" value="1"/>
</dbReference>
<organism evidence="4">
    <name type="scientific">Hyalella azteca</name>
    <name type="common">Amphipod</name>
    <dbReference type="NCBI Taxonomy" id="294128"/>
    <lineage>
        <taxon>Eukaryota</taxon>
        <taxon>Metazoa</taxon>
        <taxon>Ecdysozoa</taxon>
        <taxon>Arthropoda</taxon>
        <taxon>Crustacea</taxon>
        <taxon>Multicrustacea</taxon>
        <taxon>Malacostraca</taxon>
        <taxon>Eumalacostraca</taxon>
        <taxon>Peracarida</taxon>
        <taxon>Amphipoda</taxon>
        <taxon>Senticaudata</taxon>
        <taxon>Talitrida</taxon>
        <taxon>Talitroidea</taxon>
        <taxon>Hyalellidae</taxon>
        <taxon>Hyalella</taxon>
    </lineage>
</organism>
<dbReference type="GO" id="GO:0005524">
    <property type="term" value="F:ATP binding"/>
    <property type="evidence" value="ECO:0007669"/>
    <property type="project" value="UniProtKB-KW"/>
</dbReference>
<evidence type="ECO:0000256" key="1">
    <source>
        <dbReference type="ARBA" id="ARBA00007381"/>
    </source>
</evidence>
<reference evidence="4" key="2">
    <citation type="journal article" date="2018" name="Environ. Sci. Technol.">
        <title>The Toxicogenome of Hyalella azteca: A Model for Sediment Ecotoxicology and Evolutionary Toxicology.</title>
        <authorList>
            <person name="Poynton H.C."/>
            <person name="Hasenbein S."/>
            <person name="Benoit J.B."/>
            <person name="Sepulveda M.S."/>
            <person name="Poelchau M.F."/>
            <person name="Hughes D.S.T."/>
            <person name="Murali S.C."/>
            <person name="Chen S."/>
            <person name="Glastad K.M."/>
            <person name="Goodisman M.A.D."/>
            <person name="Werren J.H."/>
            <person name="Vineis J.H."/>
            <person name="Bowen J.L."/>
            <person name="Friedrich M."/>
            <person name="Jones J."/>
            <person name="Robertson H.M."/>
            <person name="Feyereisen R."/>
            <person name="Mechler-Hickson A."/>
            <person name="Mathers N."/>
            <person name="Lee C.E."/>
            <person name="Colbourne J.K."/>
            <person name="Biales A."/>
            <person name="Johnston J.S."/>
            <person name="Wellborn G.A."/>
            <person name="Rosendale A.J."/>
            <person name="Cridge A.G."/>
            <person name="Munoz-Torres M.C."/>
            <person name="Bain P.A."/>
            <person name="Manny A.R."/>
            <person name="Major K.M."/>
            <person name="Lambert F.N."/>
            <person name="Vulpe C.D."/>
            <person name="Tuck P."/>
            <person name="Blalock B.J."/>
            <person name="Lin Y.Y."/>
            <person name="Smith M.E."/>
            <person name="Ochoa-Acuna H."/>
            <person name="Chen M.M."/>
            <person name="Childers C.P."/>
            <person name="Qu J."/>
            <person name="Dugan S."/>
            <person name="Lee S.L."/>
            <person name="Chao H."/>
            <person name="Dinh H."/>
            <person name="Han Y."/>
            <person name="Doddapaneni H."/>
            <person name="Worley K.C."/>
            <person name="Muzny D.M."/>
            <person name="Gibbs R.A."/>
            <person name="Richards S."/>
        </authorList>
    </citation>
    <scope>NUCLEOTIDE SEQUENCE</scope>
    <source>
        <strain evidence="4">HAZT.00-mixed</strain>
        <tissue evidence="4">Whole organism</tissue>
    </source>
</reference>
<dbReference type="OrthoDB" id="29851at2759"/>
<dbReference type="EMBL" id="JQDR03014378">
    <property type="protein sequence ID" value="KAA0188218.1"/>
    <property type="molecule type" value="Genomic_DNA"/>
</dbReference>
<dbReference type="AlphaFoldDB" id="A0A6A0GU02"/>
<dbReference type="SUPFAM" id="SSF53067">
    <property type="entry name" value="Actin-like ATPase domain"/>
    <property type="match status" value="1"/>
</dbReference>
<protein>
    <submittedName>
        <fullName evidence="4">Uncharacterized protein</fullName>
    </submittedName>
</protein>
<evidence type="ECO:0000256" key="3">
    <source>
        <dbReference type="ARBA" id="ARBA00022840"/>
    </source>
</evidence>
<accession>A0A6A0GU02</accession>
<evidence type="ECO:0000256" key="2">
    <source>
        <dbReference type="ARBA" id="ARBA00022741"/>
    </source>
</evidence>
<keyword evidence="3" id="KW-0067">ATP-binding</keyword>
<reference evidence="4" key="3">
    <citation type="submission" date="2019-06" db="EMBL/GenBank/DDBJ databases">
        <authorList>
            <person name="Poynton C."/>
            <person name="Hasenbein S."/>
            <person name="Benoit J.B."/>
            <person name="Sepulveda M.S."/>
            <person name="Poelchau M.F."/>
            <person name="Murali S.C."/>
            <person name="Chen S."/>
            <person name="Glastad K.M."/>
            <person name="Werren J.H."/>
            <person name="Vineis J.H."/>
            <person name="Bowen J.L."/>
            <person name="Friedrich M."/>
            <person name="Jones J."/>
            <person name="Robertson H.M."/>
            <person name="Feyereisen R."/>
            <person name="Mechler-Hickson A."/>
            <person name="Mathers N."/>
            <person name="Lee C.E."/>
            <person name="Colbourne J.K."/>
            <person name="Biales A."/>
            <person name="Johnston J.S."/>
            <person name="Wellborn G.A."/>
            <person name="Rosendale A.J."/>
            <person name="Cridge A.G."/>
            <person name="Munoz-Torres M.C."/>
            <person name="Bain P.A."/>
            <person name="Manny A.R."/>
            <person name="Major K.M."/>
            <person name="Lambert F.N."/>
            <person name="Vulpe C.D."/>
            <person name="Tuck P."/>
            <person name="Blalock B.J."/>
            <person name="Lin Y.-Y."/>
            <person name="Smith M.E."/>
            <person name="Ochoa-Acuna H."/>
            <person name="Chen M.-J.M."/>
            <person name="Childers C.P."/>
            <person name="Qu J."/>
            <person name="Dugan S."/>
            <person name="Lee S.L."/>
            <person name="Chao H."/>
            <person name="Dinh H."/>
            <person name="Han Y."/>
            <person name="Doddapaneni H."/>
            <person name="Worley K.C."/>
            <person name="Muzny D.M."/>
            <person name="Gibbs R.A."/>
            <person name="Richards S."/>
        </authorList>
    </citation>
    <scope>NUCLEOTIDE SEQUENCE</scope>
    <source>
        <strain evidence="4">HAZT.00-mixed</strain>
        <tissue evidence="4">Whole organism</tissue>
    </source>
</reference>
<evidence type="ECO:0000313" key="4">
    <source>
        <dbReference type="EMBL" id="KAA0188218.1"/>
    </source>
</evidence>
<name>A0A6A0GU02_HYAAZ</name>
<reference evidence="4" key="1">
    <citation type="submission" date="2014-08" db="EMBL/GenBank/DDBJ databases">
        <authorList>
            <person name="Murali S."/>
            <person name="Richards S."/>
            <person name="Bandaranaike D."/>
            <person name="Bellair M."/>
            <person name="Blankenburg K."/>
            <person name="Chao H."/>
            <person name="Dinh H."/>
            <person name="Doddapaneni H."/>
            <person name="Dugan-Rocha S."/>
            <person name="Elkadiri S."/>
            <person name="Gnanaolivu R."/>
            <person name="Hughes D."/>
            <person name="Lee S."/>
            <person name="Li M."/>
            <person name="Ming W."/>
            <person name="Munidasa M."/>
            <person name="Muniz J."/>
            <person name="Nguyen L."/>
            <person name="Osuji N."/>
            <person name="Pu L.-L."/>
            <person name="Puazo M."/>
            <person name="Skinner E."/>
            <person name="Qu C."/>
            <person name="Quiroz J."/>
            <person name="Raj R."/>
            <person name="Weissenberger G."/>
            <person name="Xin Y."/>
            <person name="Zou X."/>
            <person name="Han Y."/>
            <person name="Worley K."/>
            <person name="Muzny D."/>
            <person name="Gibbs R."/>
        </authorList>
    </citation>
    <scope>NUCLEOTIDE SEQUENCE</scope>
    <source>
        <strain evidence="4">HAZT.00-mixed</strain>
        <tissue evidence="4">Whole organism</tissue>
    </source>
</reference>
<dbReference type="InterPro" id="IPR013126">
    <property type="entry name" value="Hsp_70_fam"/>
</dbReference>
<gene>
    <name evidence="4" type="ORF">HAZT_HAZT006937</name>
</gene>
<proteinExistence type="inferred from homology"/>
<dbReference type="GO" id="GO:0140662">
    <property type="term" value="F:ATP-dependent protein folding chaperone"/>
    <property type="evidence" value="ECO:0007669"/>
    <property type="project" value="InterPro"/>
</dbReference>
<keyword evidence="2" id="KW-0547">Nucleotide-binding</keyword>
<dbReference type="Proteomes" id="UP000711488">
    <property type="component" value="Unassembled WGS sequence"/>
</dbReference>
<comment type="similarity">
    <text evidence="1">Belongs to the heat shock protein 70 family.</text>
</comment>
<dbReference type="FunFam" id="3.30.420.40:FF:000028">
    <property type="entry name" value="heat shock 70 kDa protein-like"/>
    <property type="match status" value="1"/>
</dbReference>
<dbReference type="InterPro" id="IPR043129">
    <property type="entry name" value="ATPase_NBD"/>
</dbReference>
<sequence>MDVVFGLYFGNSTCCVAVNKNGLVNIVANAGGDRVTPAVVAVHDDEVVTGLAAKQGLVRHGQRSVLGVLRDISASEPLLSNLQGSCLPEWDEDGDVSYCVQTDSGPRTVQASNVIKHIFLQLKGNKA</sequence>